<dbReference type="PROSITE" id="PS51257">
    <property type="entry name" value="PROKAR_LIPOPROTEIN"/>
    <property type="match status" value="1"/>
</dbReference>
<keyword evidence="2" id="KW-0812">Transmembrane</keyword>
<dbReference type="Proteomes" id="UP000011713">
    <property type="component" value="Unassembled WGS sequence"/>
</dbReference>
<dbReference type="HOGENOM" id="CLU_1672633_0_0_1"/>
<evidence type="ECO:0000313" key="6">
    <source>
        <dbReference type="Proteomes" id="UP000011713"/>
    </source>
</evidence>
<dbReference type="EMBL" id="ABWE02001896">
    <property type="status" value="NOT_ANNOTATED_CDS"/>
    <property type="molecule type" value="Genomic_DNA"/>
</dbReference>
<evidence type="ECO:0000256" key="3">
    <source>
        <dbReference type="SAM" id="SignalP"/>
    </source>
</evidence>
<feature type="signal peptide" evidence="3">
    <location>
        <begin position="1"/>
        <end position="20"/>
    </location>
</feature>
<accession>M4C6S4</accession>
<keyword evidence="2" id="KW-1133">Transmembrane helix</keyword>
<feature type="chain" id="PRO_5009704538" evidence="3">
    <location>
        <begin position="21"/>
        <end position="158"/>
    </location>
</feature>
<sequence length="158" mass="16570">MQFRIALSLVVATFLASCNSFTNADLAAAKGPTVGSPETRRLREDGAIQDEEKPLSLNVVGTKSQLKKQPPVVGTLATDDSDQVAPTSALKERLEKKPLALSKNHDERGYWKGAGIGITAAVIAAIGTGLWLTYGHTKHMPQSSGTAMTGSSSGPVPI</sequence>
<dbReference type="EMBL" id="AB922240">
    <property type="protein sequence ID" value="BAP68815.1"/>
    <property type="molecule type" value="mRNA"/>
</dbReference>
<keyword evidence="2" id="KW-0472">Membrane</keyword>
<proteinExistence type="evidence at transcript level"/>
<dbReference type="VEuPathDB" id="FungiDB:HpaG814811"/>
<dbReference type="AlphaFoldDB" id="M4C6S4"/>
<dbReference type="EnsemblProtists" id="HpaT814811">
    <property type="protein sequence ID" value="HpaP814811"/>
    <property type="gene ID" value="HpaG814811"/>
</dbReference>
<dbReference type="InParanoid" id="M4C6S4"/>
<evidence type="ECO:0000313" key="5">
    <source>
        <dbReference type="EnsemblProtists" id="HpaP814811"/>
    </source>
</evidence>
<evidence type="ECO:0000256" key="1">
    <source>
        <dbReference type="SAM" id="MobiDB-lite"/>
    </source>
</evidence>
<reference evidence="4" key="2">
    <citation type="journal article" date="2014" name="PLoS Pathog.">
        <title>Expression profiling during arabidopsis/downy mildew interaction reveals a highly-expressed effector that attenuates responses to salicylic acid.</title>
        <authorList>
            <person name="Asai S."/>
            <person name="Rallapalli G."/>
            <person name="Piquerez S.J.M."/>
            <person name="Caillaud M.C."/>
            <person name="Furzer O.J."/>
            <person name="Ishaque N."/>
            <person name="Wirthmueller L."/>
            <person name="Fabro G."/>
            <person name="Shirasu K."/>
            <person name="Jones J.D.G."/>
        </authorList>
    </citation>
    <scope>NUCLEOTIDE SEQUENCE</scope>
    <source>
        <strain evidence="4">Emoy2</strain>
    </source>
</reference>
<protein>
    <submittedName>
        <fullName evidence="4">RxLR effector candidate protein</fullName>
    </submittedName>
</protein>
<evidence type="ECO:0000313" key="4">
    <source>
        <dbReference type="EMBL" id="BAP68815.1"/>
    </source>
</evidence>
<keyword evidence="6" id="KW-1185">Reference proteome</keyword>
<evidence type="ECO:0000256" key="2">
    <source>
        <dbReference type="SAM" id="Phobius"/>
    </source>
</evidence>
<reference evidence="5" key="3">
    <citation type="submission" date="2015-06" db="UniProtKB">
        <authorList>
            <consortium name="EnsemblProtists"/>
        </authorList>
    </citation>
    <scope>IDENTIFICATION</scope>
    <source>
        <strain evidence="5">Emoy2</strain>
    </source>
</reference>
<name>M4C6S4_HYAAE</name>
<keyword evidence="3" id="KW-0732">Signal</keyword>
<organism evidence="5 6">
    <name type="scientific">Hyaloperonospora arabidopsidis (strain Emoy2)</name>
    <name type="common">Downy mildew agent</name>
    <name type="synonym">Peronospora arabidopsidis</name>
    <dbReference type="NCBI Taxonomy" id="559515"/>
    <lineage>
        <taxon>Eukaryota</taxon>
        <taxon>Sar</taxon>
        <taxon>Stramenopiles</taxon>
        <taxon>Oomycota</taxon>
        <taxon>Peronosporomycetes</taxon>
        <taxon>Peronosporales</taxon>
        <taxon>Peronosporaceae</taxon>
        <taxon>Hyaloperonospora</taxon>
    </lineage>
</organism>
<feature type="transmembrane region" description="Helical" evidence="2">
    <location>
        <begin position="114"/>
        <end position="134"/>
    </location>
</feature>
<feature type="region of interest" description="Disordered" evidence="1">
    <location>
        <begin position="61"/>
        <end position="88"/>
    </location>
</feature>
<gene>
    <name evidence="4" type="primary">HaRxL88</name>
</gene>
<reference evidence="6" key="1">
    <citation type="journal article" date="2010" name="Science">
        <title>Signatures of adaptation to obligate biotrophy in the Hyaloperonospora arabidopsidis genome.</title>
        <authorList>
            <person name="Baxter L."/>
            <person name="Tripathy S."/>
            <person name="Ishaque N."/>
            <person name="Boot N."/>
            <person name="Cabral A."/>
            <person name="Kemen E."/>
            <person name="Thines M."/>
            <person name="Ah-Fong A."/>
            <person name="Anderson R."/>
            <person name="Badejoko W."/>
            <person name="Bittner-Eddy P."/>
            <person name="Boore J.L."/>
            <person name="Chibucos M.C."/>
            <person name="Coates M."/>
            <person name="Dehal P."/>
            <person name="Delehaunty K."/>
            <person name="Dong S."/>
            <person name="Downton P."/>
            <person name="Dumas B."/>
            <person name="Fabro G."/>
            <person name="Fronick C."/>
            <person name="Fuerstenberg S.I."/>
            <person name="Fulton L."/>
            <person name="Gaulin E."/>
            <person name="Govers F."/>
            <person name="Hughes L."/>
            <person name="Humphray S."/>
            <person name="Jiang R.H."/>
            <person name="Judelson H."/>
            <person name="Kamoun S."/>
            <person name="Kyung K."/>
            <person name="Meijer H."/>
            <person name="Minx P."/>
            <person name="Morris P."/>
            <person name="Nelson J."/>
            <person name="Phuntumart V."/>
            <person name="Qutob D."/>
            <person name="Rehmany A."/>
            <person name="Rougon-Cardoso A."/>
            <person name="Ryden P."/>
            <person name="Torto-Alalibo T."/>
            <person name="Studholme D."/>
            <person name="Wang Y."/>
            <person name="Win J."/>
            <person name="Wood J."/>
            <person name="Clifton S.W."/>
            <person name="Rogers J."/>
            <person name="Van den Ackerveken G."/>
            <person name="Jones J.D."/>
            <person name="McDowell J.M."/>
            <person name="Beynon J."/>
            <person name="Tyler B.M."/>
        </authorList>
    </citation>
    <scope>NUCLEOTIDE SEQUENCE [LARGE SCALE GENOMIC DNA]</scope>
    <source>
        <strain evidence="6">Emoy2</strain>
    </source>
</reference>